<keyword evidence="1 3" id="KW-0479">Metal-binding</keyword>
<accession>K3Z9U2</accession>
<reference evidence="5" key="2">
    <citation type="submission" date="2018-08" db="UniProtKB">
        <authorList>
            <consortium name="EnsemblPlants"/>
        </authorList>
    </citation>
    <scope>IDENTIFICATION</scope>
    <source>
        <strain evidence="5">Yugu1</strain>
    </source>
</reference>
<keyword evidence="2 3" id="KW-0408">Iron</keyword>
<comment type="similarity">
    <text evidence="4">Belongs to the cytochrome P450 family.</text>
</comment>
<keyword evidence="3 4" id="KW-0349">Heme</keyword>
<dbReference type="InParanoid" id="K3Z9U2"/>
<organism evidence="5 6">
    <name type="scientific">Setaria italica</name>
    <name type="common">Foxtail millet</name>
    <name type="synonym">Panicum italicum</name>
    <dbReference type="NCBI Taxonomy" id="4555"/>
    <lineage>
        <taxon>Eukaryota</taxon>
        <taxon>Viridiplantae</taxon>
        <taxon>Streptophyta</taxon>
        <taxon>Embryophyta</taxon>
        <taxon>Tracheophyta</taxon>
        <taxon>Spermatophyta</taxon>
        <taxon>Magnoliopsida</taxon>
        <taxon>Liliopsida</taxon>
        <taxon>Poales</taxon>
        <taxon>Poaceae</taxon>
        <taxon>PACMAD clade</taxon>
        <taxon>Panicoideae</taxon>
        <taxon>Panicodae</taxon>
        <taxon>Paniceae</taxon>
        <taxon>Cenchrinae</taxon>
        <taxon>Setaria</taxon>
    </lineage>
</organism>
<dbReference type="Gramene" id="KQL13912">
    <property type="protein sequence ID" value="KQL13912"/>
    <property type="gene ID" value="SETIT_023313mg"/>
</dbReference>
<dbReference type="GO" id="GO:0005506">
    <property type="term" value="F:iron ion binding"/>
    <property type="evidence" value="ECO:0007669"/>
    <property type="project" value="InterPro"/>
</dbReference>
<comment type="cofactor">
    <cofactor evidence="3">
        <name>heme</name>
        <dbReference type="ChEBI" id="CHEBI:30413"/>
    </cofactor>
</comment>
<dbReference type="InterPro" id="IPR036396">
    <property type="entry name" value="Cyt_P450_sf"/>
</dbReference>
<evidence type="ECO:0000256" key="3">
    <source>
        <dbReference type="PIRSR" id="PIRSR602401-1"/>
    </source>
</evidence>
<evidence type="ECO:0000256" key="2">
    <source>
        <dbReference type="ARBA" id="ARBA00023004"/>
    </source>
</evidence>
<dbReference type="GO" id="GO:0016705">
    <property type="term" value="F:oxidoreductase activity, acting on paired donors, with incorporation or reduction of molecular oxygen"/>
    <property type="evidence" value="ECO:0007669"/>
    <property type="project" value="InterPro"/>
</dbReference>
<dbReference type="PANTHER" id="PTHR24286">
    <property type="entry name" value="CYTOCHROME P450 26"/>
    <property type="match status" value="1"/>
</dbReference>
<dbReference type="Pfam" id="PF00067">
    <property type="entry name" value="p450"/>
    <property type="match status" value="1"/>
</dbReference>
<evidence type="ECO:0008006" key="7">
    <source>
        <dbReference type="Google" id="ProtNLM"/>
    </source>
</evidence>
<dbReference type="Gene3D" id="1.10.630.10">
    <property type="entry name" value="Cytochrome P450"/>
    <property type="match status" value="1"/>
</dbReference>
<keyword evidence="6" id="KW-1185">Reference proteome</keyword>
<evidence type="ECO:0000313" key="5">
    <source>
        <dbReference type="EnsemblPlants" id="KQL13912"/>
    </source>
</evidence>
<name>K3Z9U2_SETIT</name>
<dbReference type="GO" id="GO:0004497">
    <property type="term" value="F:monooxygenase activity"/>
    <property type="evidence" value="ECO:0007669"/>
    <property type="project" value="UniProtKB-KW"/>
</dbReference>
<dbReference type="PRINTS" id="PR00463">
    <property type="entry name" value="EP450I"/>
</dbReference>
<dbReference type="SUPFAM" id="SSF48264">
    <property type="entry name" value="Cytochrome P450"/>
    <property type="match status" value="1"/>
</dbReference>
<dbReference type="PANTHER" id="PTHR24286:SF226">
    <property type="entry name" value="CYTOCHROME P450 90D2"/>
    <property type="match status" value="1"/>
</dbReference>
<evidence type="ECO:0000256" key="4">
    <source>
        <dbReference type="RuleBase" id="RU000461"/>
    </source>
</evidence>
<feature type="binding site" description="axial binding residue" evidence="3">
    <location>
        <position position="145"/>
    </location>
    <ligand>
        <name>heme</name>
        <dbReference type="ChEBI" id="CHEBI:30413"/>
    </ligand>
    <ligandPart>
        <name>Fe</name>
        <dbReference type="ChEBI" id="CHEBI:18248"/>
    </ligandPart>
</feature>
<dbReference type="AlphaFoldDB" id="K3Z9U2"/>
<reference evidence="6" key="1">
    <citation type="journal article" date="2012" name="Nat. Biotechnol.">
        <title>Reference genome sequence of the model plant Setaria.</title>
        <authorList>
            <person name="Bennetzen J.L."/>
            <person name="Schmutz J."/>
            <person name="Wang H."/>
            <person name="Percifield R."/>
            <person name="Hawkins J."/>
            <person name="Pontaroli A.C."/>
            <person name="Estep M."/>
            <person name="Feng L."/>
            <person name="Vaughn J.N."/>
            <person name="Grimwood J."/>
            <person name="Jenkins J."/>
            <person name="Barry K."/>
            <person name="Lindquist E."/>
            <person name="Hellsten U."/>
            <person name="Deshpande S."/>
            <person name="Wang X."/>
            <person name="Wu X."/>
            <person name="Mitros T."/>
            <person name="Triplett J."/>
            <person name="Yang X."/>
            <person name="Ye C.Y."/>
            <person name="Mauro-Herrera M."/>
            <person name="Wang L."/>
            <person name="Li P."/>
            <person name="Sharma M."/>
            <person name="Sharma R."/>
            <person name="Ronald P.C."/>
            <person name="Panaud O."/>
            <person name="Kellogg E.A."/>
            <person name="Brutnell T.P."/>
            <person name="Doust A.N."/>
            <person name="Tuskan G.A."/>
            <person name="Rokhsar D."/>
            <person name="Devos K.M."/>
        </authorList>
    </citation>
    <scope>NUCLEOTIDE SEQUENCE [LARGE SCALE GENOMIC DNA]</scope>
    <source>
        <strain evidence="6">cv. Yugu1</strain>
    </source>
</reference>
<dbReference type="InterPro" id="IPR001128">
    <property type="entry name" value="Cyt_P450"/>
</dbReference>
<evidence type="ECO:0000256" key="1">
    <source>
        <dbReference type="ARBA" id="ARBA00022723"/>
    </source>
</evidence>
<dbReference type="Proteomes" id="UP000004995">
    <property type="component" value="Unassembled WGS sequence"/>
</dbReference>
<dbReference type="HOGENOM" id="CLU_001570_15_4_1"/>
<dbReference type="InterPro" id="IPR002401">
    <property type="entry name" value="Cyt_P450_E_grp-I"/>
</dbReference>
<dbReference type="GO" id="GO:0020037">
    <property type="term" value="F:heme binding"/>
    <property type="evidence" value="ECO:0007669"/>
    <property type="project" value="InterPro"/>
</dbReference>
<keyword evidence="4" id="KW-0503">Monooxygenase</keyword>
<dbReference type="InterPro" id="IPR017972">
    <property type="entry name" value="Cyt_P450_CS"/>
</dbReference>
<dbReference type="STRING" id="4555.K3Z9U2"/>
<proteinExistence type="inferred from homology"/>
<dbReference type="OMA" id="DNCTIAM"/>
<dbReference type="EnsemblPlants" id="KQL13912">
    <property type="protein sequence ID" value="KQL13912"/>
    <property type="gene ID" value="SETIT_023313mg"/>
</dbReference>
<dbReference type="PROSITE" id="PS00086">
    <property type="entry name" value="CYTOCHROME_P450"/>
    <property type="match status" value="1"/>
</dbReference>
<evidence type="ECO:0000313" key="6">
    <source>
        <dbReference type="Proteomes" id="UP000004995"/>
    </source>
</evidence>
<keyword evidence="4" id="KW-0560">Oxidoreductase</keyword>
<dbReference type="eggNOG" id="KOG0157">
    <property type="taxonomic scope" value="Eukaryota"/>
</dbReference>
<dbReference type="EMBL" id="AGNK02001494">
    <property type="status" value="NOT_ANNOTATED_CDS"/>
    <property type="molecule type" value="Genomic_DNA"/>
</dbReference>
<protein>
    <recommendedName>
        <fullName evidence="7">Cytochrome P450</fullName>
    </recommendedName>
</protein>
<sequence>MQYLRQQFQEFIAGLISLPIKLPGTQLYRSLKEENMELKRRKSETLEWTDYMSLTFTQHVITETLRMGNIINGIMRKAVRDVEVRGHLIPKGWRVLVYFRAVHLDAAVHGDPHAFNPWRWKERADVTTGGGGGGFTPFGGGQRLCPGLDLARLEASIFLHHLVTDFRWVAEEDAVVNFPTVRLRRGMPIAVTPRT</sequence>